<protein>
    <submittedName>
        <fullName evidence="1">Uncharacterized protein</fullName>
    </submittedName>
</protein>
<accession>A0AAE1B4R4</accession>
<organism evidence="1 2">
    <name type="scientific">Elysia crispata</name>
    <name type="common">lettuce slug</name>
    <dbReference type="NCBI Taxonomy" id="231223"/>
    <lineage>
        <taxon>Eukaryota</taxon>
        <taxon>Metazoa</taxon>
        <taxon>Spiralia</taxon>
        <taxon>Lophotrochozoa</taxon>
        <taxon>Mollusca</taxon>
        <taxon>Gastropoda</taxon>
        <taxon>Heterobranchia</taxon>
        <taxon>Euthyneura</taxon>
        <taxon>Panpulmonata</taxon>
        <taxon>Sacoglossa</taxon>
        <taxon>Placobranchoidea</taxon>
        <taxon>Plakobranchidae</taxon>
        <taxon>Elysia</taxon>
    </lineage>
</organism>
<keyword evidence="2" id="KW-1185">Reference proteome</keyword>
<dbReference type="AlphaFoldDB" id="A0AAE1B4R4"/>
<name>A0AAE1B4R4_9GAST</name>
<comment type="caution">
    <text evidence="1">The sequence shown here is derived from an EMBL/GenBank/DDBJ whole genome shotgun (WGS) entry which is preliminary data.</text>
</comment>
<dbReference type="EMBL" id="JAWDGP010000555">
    <property type="protein sequence ID" value="KAK3799552.1"/>
    <property type="molecule type" value="Genomic_DNA"/>
</dbReference>
<evidence type="ECO:0000313" key="1">
    <source>
        <dbReference type="EMBL" id="KAK3799552.1"/>
    </source>
</evidence>
<proteinExistence type="predicted"/>
<sequence length="80" mass="8769">MTQRFLRAHPAQTWRAQRTNLCDGLSRLAIFSLGFYSPSTDPGAAPRLGLRSIICLGDSTGLQADDIVCTALLDHSTRQH</sequence>
<dbReference type="Proteomes" id="UP001283361">
    <property type="component" value="Unassembled WGS sequence"/>
</dbReference>
<evidence type="ECO:0000313" key="2">
    <source>
        <dbReference type="Proteomes" id="UP001283361"/>
    </source>
</evidence>
<reference evidence="1" key="1">
    <citation type="journal article" date="2023" name="G3 (Bethesda)">
        <title>A reference genome for the long-term kleptoplast-retaining sea slug Elysia crispata morphotype clarki.</title>
        <authorList>
            <person name="Eastman K.E."/>
            <person name="Pendleton A.L."/>
            <person name="Shaikh M.A."/>
            <person name="Suttiyut T."/>
            <person name="Ogas R."/>
            <person name="Tomko P."/>
            <person name="Gavelis G."/>
            <person name="Widhalm J.R."/>
            <person name="Wisecaver J.H."/>
        </authorList>
    </citation>
    <scope>NUCLEOTIDE SEQUENCE</scope>
    <source>
        <strain evidence="1">ECLA1</strain>
    </source>
</reference>
<gene>
    <name evidence="1" type="ORF">RRG08_019352</name>
</gene>